<protein>
    <submittedName>
        <fullName evidence="1">Uncharacterized protein</fullName>
    </submittedName>
</protein>
<evidence type="ECO:0000313" key="1">
    <source>
        <dbReference type="EMBL" id="KAK7017853.1"/>
    </source>
</evidence>
<dbReference type="AlphaFoldDB" id="A0AAW0AXQ9"/>
<sequence>MPNSLQVSLVSPQTPEQVSLRCYIDLNGKRKAWTESHTEYTRQPQSTDVKVWDNYPARTLSFGKETADQAIQQGNTRNVKEVADDQVNGSTYLTVQANGQQYITKCDGSQSINPVCLARKEAFDQHYKAIWLAGISDGIEPVK</sequence>
<dbReference type="EMBL" id="JAWWNJ010000047">
    <property type="protein sequence ID" value="KAK7017854.1"/>
    <property type="molecule type" value="Genomic_DNA"/>
</dbReference>
<comment type="caution">
    <text evidence="1">The sequence shown here is derived from an EMBL/GenBank/DDBJ whole genome shotgun (WGS) entry which is preliminary data.</text>
</comment>
<reference evidence="1 3" key="1">
    <citation type="journal article" date="2024" name="J Genomics">
        <title>Draft genome sequencing and assembly of Favolaschia claudopus CIRM-BRFM 2984 isolated from oak limbs.</title>
        <authorList>
            <person name="Navarro D."/>
            <person name="Drula E."/>
            <person name="Chaduli D."/>
            <person name="Cazenave R."/>
            <person name="Ahrendt S."/>
            <person name="Wang J."/>
            <person name="Lipzen A."/>
            <person name="Daum C."/>
            <person name="Barry K."/>
            <person name="Grigoriev I.V."/>
            <person name="Favel A."/>
            <person name="Rosso M.N."/>
            <person name="Martin F."/>
        </authorList>
    </citation>
    <scope>NUCLEOTIDE SEQUENCE [LARGE SCALE GENOMIC DNA]</scope>
    <source>
        <strain evidence="1 3">CIRM-BRFM 2984</strain>
    </source>
</reference>
<keyword evidence="3" id="KW-1185">Reference proteome</keyword>
<accession>A0AAW0AXQ9</accession>
<evidence type="ECO:0000313" key="3">
    <source>
        <dbReference type="Proteomes" id="UP001362999"/>
    </source>
</evidence>
<evidence type="ECO:0000313" key="2">
    <source>
        <dbReference type="EMBL" id="KAK7017854.1"/>
    </source>
</evidence>
<proteinExistence type="predicted"/>
<organism evidence="1 3">
    <name type="scientific">Favolaschia claudopus</name>
    <dbReference type="NCBI Taxonomy" id="2862362"/>
    <lineage>
        <taxon>Eukaryota</taxon>
        <taxon>Fungi</taxon>
        <taxon>Dikarya</taxon>
        <taxon>Basidiomycota</taxon>
        <taxon>Agaricomycotina</taxon>
        <taxon>Agaricomycetes</taxon>
        <taxon>Agaricomycetidae</taxon>
        <taxon>Agaricales</taxon>
        <taxon>Marasmiineae</taxon>
        <taxon>Mycenaceae</taxon>
        <taxon>Favolaschia</taxon>
    </lineage>
</organism>
<dbReference type="Proteomes" id="UP001362999">
    <property type="component" value="Unassembled WGS sequence"/>
</dbReference>
<gene>
    <name evidence="1" type="ORF">R3P38DRAFT_2784816</name>
    <name evidence="2" type="ORF">R3P38DRAFT_2784817</name>
</gene>
<name>A0AAW0AXQ9_9AGAR</name>
<dbReference type="EMBL" id="JAWWNJ010000047">
    <property type="protein sequence ID" value="KAK7017853.1"/>
    <property type="molecule type" value="Genomic_DNA"/>
</dbReference>